<dbReference type="Proteomes" id="UP000487989">
    <property type="component" value="Unassembled WGS sequence"/>
</dbReference>
<name>A0A174VQ32_BACUN</name>
<dbReference type="Pfam" id="PF13715">
    <property type="entry name" value="CarbopepD_reg_2"/>
    <property type="match status" value="1"/>
</dbReference>
<keyword evidence="2" id="KW-0812">Transmembrane</keyword>
<keyword evidence="2" id="KW-0472">Membrane</keyword>
<dbReference type="AlphaFoldDB" id="A0A174VQ32"/>
<dbReference type="InterPro" id="IPR023997">
    <property type="entry name" value="TonB-dep_OMP_SusC/RagA_CS"/>
</dbReference>
<evidence type="ECO:0000313" key="6">
    <source>
        <dbReference type="EMBL" id="KAB4246818.1"/>
    </source>
</evidence>
<dbReference type="PANTHER" id="PTHR30069">
    <property type="entry name" value="TONB-DEPENDENT OUTER MEMBRANE RECEPTOR"/>
    <property type="match status" value="1"/>
</dbReference>
<dbReference type="SUPFAM" id="SSF49464">
    <property type="entry name" value="Carboxypeptidase regulatory domain-like"/>
    <property type="match status" value="1"/>
</dbReference>
<dbReference type="GO" id="GO:0009279">
    <property type="term" value="C:cell outer membrane"/>
    <property type="evidence" value="ECO:0007669"/>
    <property type="project" value="UniProtKB-SubCell"/>
</dbReference>
<dbReference type="InterPro" id="IPR008969">
    <property type="entry name" value="CarboxyPept-like_regulatory"/>
</dbReference>
<dbReference type="NCBIfam" id="TIGR04057">
    <property type="entry name" value="SusC_RagA_signa"/>
    <property type="match status" value="1"/>
</dbReference>
<evidence type="ECO:0000313" key="8">
    <source>
        <dbReference type="Proteomes" id="UP000487989"/>
    </source>
</evidence>
<dbReference type="EMBL" id="CZAO01000037">
    <property type="protein sequence ID" value="CUQ36712.1"/>
    <property type="molecule type" value="Genomic_DNA"/>
</dbReference>
<reference evidence="5 7" key="1">
    <citation type="submission" date="2015-09" db="EMBL/GenBank/DDBJ databases">
        <authorList>
            <consortium name="Pathogen Informatics"/>
        </authorList>
    </citation>
    <scope>NUCLEOTIDE SEQUENCE [LARGE SCALE GENOMIC DNA]</scope>
    <source>
        <strain evidence="5 7">2789STDY5834898</strain>
    </source>
</reference>
<comment type="subcellular location">
    <subcellularLocation>
        <location evidence="2">Cell outer membrane</location>
        <topology evidence="2">Multi-pass membrane protein</topology>
    </subcellularLocation>
</comment>
<feature type="signal peptide" evidence="3">
    <location>
        <begin position="1"/>
        <end position="26"/>
    </location>
</feature>
<dbReference type="GO" id="GO:0015344">
    <property type="term" value="F:siderophore uptake transmembrane transporter activity"/>
    <property type="evidence" value="ECO:0007669"/>
    <property type="project" value="TreeGrafter"/>
</dbReference>
<evidence type="ECO:0000256" key="2">
    <source>
        <dbReference type="PROSITE-ProRule" id="PRU01360"/>
    </source>
</evidence>
<comment type="similarity">
    <text evidence="2">Belongs to the TonB-dependent receptor family.</text>
</comment>
<dbReference type="RefSeq" id="WP_057254427.1">
    <property type="nucleotide sequence ID" value="NZ_BQNO01000001.1"/>
</dbReference>
<evidence type="ECO:0000256" key="1">
    <source>
        <dbReference type="ARBA" id="ARBA00022729"/>
    </source>
</evidence>
<dbReference type="InterPro" id="IPR012910">
    <property type="entry name" value="Plug_dom"/>
</dbReference>
<dbReference type="SUPFAM" id="SSF56935">
    <property type="entry name" value="Porins"/>
    <property type="match status" value="1"/>
</dbReference>
<keyword evidence="2" id="KW-1134">Transmembrane beta strand</keyword>
<evidence type="ECO:0000259" key="4">
    <source>
        <dbReference type="Pfam" id="PF07715"/>
    </source>
</evidence>
<evidence type="ECO:0000313" key="5">
    <source>
        <dbReference type="EMBL" id="CUQ36712.1"/>
    </source>
</evidence>
<sequence length="1033" mass="116222">MKNAIKRKTWLLLVFLTCLVTSAVQAGKKEVLQGRILTGVVLDEQGLPAIGANVLVKGTTVGVATDVDGKYRIEVPQGNRTIVFSYVGYRTQEIIYKGQASLNVSLEPDSEVLDDVVVVGYGVQKKVNLTGAVGSVEGEKLASKAVGNVTSALAGLVPGLKVMNRGGQPGADGAALNIRGFGAPLVLVDGIEQDFGYMDPNEIENISILKDASAAVYGSRAANGVILVTTKRGKKGKPKFNLNLNAGFSAPTRIIEMASSGLYAELMNEANIVNGDNPTYTPEEVAKFYAGTDPRYPNTDWRKETLKSISPKYDVNMSVRGGGDKVSYFLSLGYLNQKSLLRSDDINFNRVSFRSNIDAQINSVLRLSADFSGRLEYRERPGRGMDVIMQAVQAAHPTVPAYWPDSSKPTNPGYDGRWGNPLAISERDYSGYSDTDFSSVRGTFSVNLNFNKWVKGLSADGKFDYRLNNNFVKTFNKSFDYHDYNYDTEEYTVIGTFNGGKNSLREEYAKDWLWYSMFKLNYDRIFAKKHHITGLALVEAQANKNDNFFAYREGFISTEVDEMFAGSDENKNNGGGASEGGRMSYVFKLGYSYDNRYLFDFVGRIDGSAKFYKDNRWGFFPGISAAWRISEEPFFKEKFTNVDNLKLRLSVGQTGDEANVNFNYLTGYIFGNSWIFDTGEAISKGLKSKGLANKDARWAETTTYNIGIDYSIFNRKFYTEFDVFYRLKSKMLATRVQSLPSTFGASLPEENINKQDTRGFELILGHANKIGNLIYDIKANVSWARSKWVHFDEVDRTDPLQKRRYDLTGQWTNVAWGYEADGLFSSQEEIDNWADITNGAHNNVIRPGDLRYVDQNEDGVIDWKDEIQIGRDANPEIFFGLNGDFTYKNWSLNVLFQGATNYSVFNSDQFVMPFGDNMTPYAFWEKRWTEDNPNPNAELPRSRFSKGHPNTYQSTFWVQQNAYYIRLKNIQLNYTFPKSWTQKAGINNLRLFLSGNNLLTFTNVKYKDPESDTRSGWYYPQVKTLTAGVSMNF</sequence>
<dbReference type="EMBL" id="WCTJ01000058">
    <property type="protein sequence ID" value="KAB4246818.1"/>
    <property type="molecule type" value="Genomic_DNA"/>
</dbReference>
<dbReference type="InterPro" id="IPR039426">
    <property type="entry name" value="TonB-dep_rcpt-like"/>
</dbReference>
<dbReference type="PROSITE" id="PS52016">
    <property type="entry name" value="TONB_DEPENDENT_REC_3"/>
    <property type="match status" value="1"/>
</dbReference>
<keyword evidence="2" id="KW-0998">Cell outer membrane</keyword>
<dbReference type="Proteomes" id="UP000095766">
    <property type="component" value="Unassembled WGS sequence"/>
</dbReference>
<keyword evidence="1 3" id="KW-0732">Signal</keyword>
<evidence type="ECO:0000256" key="3">
    <source>
        <dbReference type="SAM" id="SignalP"/>
    </source>
</evidence>
<dbReference type="NCBIfam" id="TIGR04056">
    <property type="entry name" value="OMP_RagA_SusC"/>
    <property type="match status" value="1"/>
</dbReference>
<dbReference type="Gene3D" id="2.170.130.10">
    <property type="entry name" value="TonB-dependent receptor, plug domain"/>
    <property type="match status" value="1"/>
</dbReference>
<keyword evidence="5" id="KW-0675">Receptor</keyword>
<dbReference type="PANTHER" id="PTHR30069:SF29">
    <property type="entry name" value="HEMOGLOBIN AND HEMOGLOBIN-HAPTOGLOBIN-BINDING PROTEIN 1-RELATED"/>
    <property type="match status" value="1"/>
</dbReference>
<feature type="chain" id="PRO_5036009210" evidence="3">
    <location>
        <begin position="27"/>
        <end position="1033"/>
    </location>
</feature>
<protein>
    <submittedName>
        <fullName evidence="5">Outer membrane receptor proteins, mostly Fe transport</fullName>
    </submittedName>
    <submittedName>
        <fullName evidence="6">TonB-dependent receptor</fullName>
    </submittedName>
</protein>
<dbReference type="Pfam" id="PF07715">
    <property type="entry name" value="Plug"/>
    <property type="match status" value="1"/>
</dbReference>
<accession>A0A174VQ32</accession>
<reference evidence="6 8" key="2">
    <citation type="journal article" date="2019" name="Nat. Med.">
        <title>A library of human gut bacterial isolates paired with longitudinal multiomics data enables mechanistic microbiome research.</title>
        <authorList>
            <person name="Poyet M."/>
            <person name="Groussin M."/>
            <person name="Gibbons S.M."/>
            <person name="Avila-Pacheco J."/>
            <person name="Jiang X."/>
            <person name="Kearney S.M."/>
            <person name="Perrotta A.R."/>
            <person name="Berdy B."/>
            <person name="Zhao S."/>
            <person name="Lieberman T.D."/>
            <person name="Swanson P.K."/>
            <person name="Smith M."/>
            <person name="Roesemann S."/>
            <person name="Alexander J.E."/>
            <person name="Rich S.A."/>
            <person name="Livny J."/>
            <person name="Vlamakis H."/>
            <person name="Clish C."/>
            <person name="Bullock K."/>
            <person name="Deik A."/>
            <person name="Scott J."/>
            <person name="Pierce K.A."/>
            <person name="Xavier R.J."/>
            <person name="Alm E.J."/>
        </authorList>
    </citation>
    <scope>NUCLEOTIDE SEQUENCE [LARGE SCALE GENOMIC DNA]</scope>
    <source>
        <strain evidence="6 8">BIOML-A3</strain>
    </source>
</reference>
<dbReference type="InterPro" id="IPR037066">
    <property type="entry name" value="Plug_dom_sf"/>
</dbReference>
<dbReference type="FunFam" id="2.60.40.1120:FF:000003">
    <property type="entry name" value="Outer membrane protein Omp121"/>
    <property type="match status" value="1"/>
</dbReference>
<keyword evidence="2" id="KW-0813">Transport</keyword>
<dbReference type="InterPro" id="IPR023996">
    <property type="entry name" value="TonB-dep_OMP_SusC/RagA"/>
</dbReference>
<gene>
    <name evidence="5" type="ORF">ERS852510_04167</name>
    <name evidence="6" type="ORF">GAP48_20885</name>
</gene>
<organism evidence="5 7">
    <name type="scientific">Bacteroides uniformis</name>
    <dbReference type="NCBI Taxonomy" id="820"/>
    <lineage>
        <taxon>Bacteria</taxon>
        <taxon>Pseudomonadati</taxon>
        <taxon>Bacteroidota</taxon>
        <taxon>Bacteroidia</taxon>
        <taxon>Bacteroidales</taxon>
        <taxon>Bacteroidaceae</taxon>
        <taxon>Bacteroides</taxon>
    </lineage>
</organism>
<evidence type="ECO:0000313" key="7">
    <source>
        <dbReference type="Proteomes" id="UP000095766"/>
    </source>
</evidence>
<dbReference type="Gene3D" id="2.60.40.1120">
    <property type="entry name" value="Carboxypeptidase-like, regulatory domain"/>
    <property type="match status" value="1"/>
</dbReference>
<feature type="domain" description="TonB-dependent receptor plug" evidence="4">
    <location>
        <begin position="126"/>
        <end position="225"/>
    </location>
</feature>
<dbReference type="GO" id="GO:0044718">
    <property type="term" value="P:siderophore transmembrane transport"/>
    <property type="evidence" value="ECO:0007669"/>
    <property type="project" value="TreeGrafter"/>
</dbReference>
<proteinExistence type="inferred from homology"/>